<dbReference type="EMBL" id="VSSQ01021073">
    <property type="protein sequence ID" value="MPM66420.1"/>
    <property type="molecule type" value="Genomic_DNA"/>
</dbReference>
<feature type="domain" description="RsdA/BaiN/AoA(So)-like Rossmann fold-like" evidence="1">
    <location>
        <begin position="13"/>
        <end position="87"/>
    </location>
</feature>
<dbReference type="InterPro" id="IPR036188">
    <property type="entry name" value="FAD/NAD-bd_sf"/>
</dbReference>
<accession>A0A645BLR9</accession>
<proteinExistence type="predicted"/>
<evidence type="ECO:0000259" key="1">
    <source>
        <dbReference type="Pfam" id="PF03486"/>
    </source>
</evidence>
<dbReference type="InterPro" id="IPR057661">
    <property type="entry name" value="RsdA/BaiN/AoA(So)_Rossmann"/>
</dbReference>
<dbReference type="InterPro" id="IPR004792">
    <property type="entry name" value="BaiN-like"/>
</dbReference>
<dbReference type="AlphaFoldDB" id="A0A645BLR9"/>
<comment type="caution">
    <text evidence="2">The sequence shown here is derived from an EMBL/GenBank/DDBJ whole genome shotgun (WGS) entry which is preliminary data.</text>
</comment>
<dbReference type="PANTHER" id="PTHR42887:SF2">
    <property type="entry name" value="OS12G0638800 PROTEIN"/>
    <property type="match status" value="1"/>
</dbReference>
<reference evidence="2" key="1">
    <citation type="submission" date="2019-08" db="EMBL/GenBank/DDBJ databases">
        <authorList>
            <person name="Kucharzyk K."/>
            <person name="Murdoch R.W."/>
            <person name="Higgins S."/>
            <person name="Loffler F."/>
        </authorList>
    </citation>
    <scope>NUCLEOTIDE SEQUENCE</scope>
</reference>
<sequence length="94" mass="10107">MHDITKEERKAIAELLKALTLNITGTSGYNEAVITSGGIDVDEINPSTMESKIVKNLYFAGEVLDLDAYTGGFNLQIAFSTGYVAGNSICTEEN</sequence>
<protein>
    <recommendedName>
        <fullName evidence="1">RsdA/BaiN/AoA(So)-like Rossmann fold-like domain-containing protein</fullName>
    </recommendedName>
</protein>
<dbReference type="PANTHER" id="PTHR42887">
    <property type="entry name" value="OS12G0638800 PROTEIN"/>
    <property type="match status" value="1"/>
</dbReference>
<name>A0A645BLR9_9ZZZZ</name>
<organism evidence="2">
    <name type="scientific">bioreactor metagenome</name>
    <dbReference type="NCBI Taxonomy" id="1076179"/>
    <lineage>
        <taxon>unclassified sequences</taxon>
        <taxon>metagenomes</taxon>
        <taxon>ecological metagenomes</taxon>
    </lineage>
</organism>
<evidence type="ECO:0000313" key="2">
    <source>
        <dbReference type="EMBL" id="MPM66420.1"/>
    </source>
</evidence>
<dbReference type="Pfam" id="PF03486">
    <property type="entry name" value="HI0933_like"/>
    <property type="match status" value="1"/>
</dbReference>
<dbReference type="SUPFAM" id="SSF51905">
    <property type="entry name" value="FAD/NAD(P)-binding domain"/>
    <property type="match status" value="1"/>
</dbReference>
<dbReference type="Gene3D" id="3.50.50.60">
    <property type="entry name" value="FAD/NAD(P)-binding domain"/>
    <property type="match status" value="1"/>
</dbReference>
<dbReference type="SUPFAM" id="SSF160996">
    <property type="entry name" value="HI0933 insert domain-like"/>
    <property type="match status" value="1"/>
</dbReference>
<gene>
    <name evidence="2" type="ORF">SDC9_113327</name>
</gene>